<dbReference type="GO" id="GO:0006633">
    <property type="term" value="P:fatty acid biosynthetic process"/>
    <property type="evidence" value="ECO:0007669"/>
    <property type="project" value="UniProtKB-KW"/>
</dbReference>
<dbReference type="UniPathway" id="UPA00915"/>
<protein>
    <recommendedName>
        <fullName evidence="8">Enoyl-[acyl-carrier-protein] reductase [NADH]</fullName>
        <ecNumber evidence="8">1.3.1.9</ecNumber>
    </recommendedName>
</protein>
<name>A0A2T4UH57_9ACTN</name>
<dbReference type="AlphaFoldDB" id="A0A2T4UH57"/>
<feature type="binding site" evidence="10">
    <location>
        <position position="161"/>
    </location>
    <ligand>
        <name>NAD(+)</name>
        <dbReference type="ChEBI" id="CHEBI:57540"/>
    </ligand>
</feature>
<evidence type="ECO:0000256" key="5">
    <source>
        <dbReference type="ARBA" id="ARBA00023002"/>
    </source>
</evidence>
<evidence type="ECO:0000313" key="12">
    <source>
        <dbReference type="Proteomes" id="UP000240739"/>
    </source>
</evidence>
<comment type="pathway">
    <text evidence="1">Lipid metabolism.</text>
</comment>
<dbReference type="Proteomes" id="UP000240739">
    <property type="component" value="Unassembled WGS sequence"/>
</dbReference>
<keyword evidence="7 8" id="KW-0275">Fatty acid biosynthesis</keyword>
<gene>
    <name evidence="11" type="ORF">C7Y72_02375</name>
</gene>
<evidence type="ECO:0000256" key="7">
    <source>
        <dbReference type="ARBA" id="ARBA00023160"/>
    </source>
</evidence>
<evidence type="ECO:0000256" key="8">
    <source>
        <dbReference type="PIRNR" id="PIRNR000094"/>
    </source>
</evidence>
<comment type="caution">
    <text evidence="11">The sequence shown here is derived from an EMBL/GenBank/DDBJ whole genome shotgun (WGS) entry which is preliminary data.</text>
</comment>
<feature type="binding site" evidence="10">
    <location>
        <begin position="18"/>
        <end position="19"/>
    </location>
    <ligand>
        <name>NAD(+)</name>
        <dbReference type="ChEBI" id="CHEBI:57540"/>
    </ligand>
</feature>
<proteinExistence type="inferred from homology"/>
<dbReference type="InterPro" id="IPR014358">
    <property type="entry name" value="Enoyl-ACP_Rdtase_NADH"/>
</dbReference>
<keyword evidence="8 10" id="KW-0520">NAD</keyword>
<reference evidence="11 12" key="1">
    <citation type="submission" date="2018-03" db="EMBL/GenBank/DDBJ databases">
        <title>Aquarubrobacter algicola gen. nov., sp. nov., a novel actinobacterium isolated from shallow eutrophic lake during the end of cyanobacterial harmful algal blooms.</title>
        <authorList>
            <person name="Chun S.J."/>
        </authorList>
    </citation>
    <scope>NUCLEOTIDE SEQUENCE [LARGE SCALE GENOMIC DNA]</scope>
    <source>
        <strain evidence="11 12">Seoho-28</strain>
    </source>
</reference>
<keyword evidence="12" id="KW-1185">Reference proteome</keyword>
<accession>A0A2T4UH57</accession>
<evidence type="ECO:0000313" key="11">
    <source>
        <dbReference type="EMBL" id="PTL58584.1"/>
    </source>
</evidence>
<comment type="similarity">
    <text evidence="2 8">Belongs to the short-chain dehydrogenases/reductases (SDR) family. FabI subfamily.</text>
</comment>
<evidence type="ECO:0000256" key="9">
    <source>
        <dbReference type="PIRSR" id="PIRSR000094-2"/>
    </source>
</evidence>
<keyword evidence="4" id="KW-0276">Fatty acid metabolism</keyword>
<dbReference type="SUPFAM" id="SSF51735">
    <property type="entry name" value="NAD(P)-binding Rossmann-fold domains"/>
    <property type="match status" value="1"/>
</dbReference>
<dbReference type="EMBL" id="PYYB01000001">
    <property type="protein sequence ID" value="PTL58584.1"/>
    <property type="molecule type" value="Genomic_DNA"/>
</dbReference>
<keyword evidence="3 8" id="KW-0444">Lipid biosynthesis</keyword>
<dbReference type="RefSeq" id="WP_107567022.1">
    <property type="nucleotide sequence ID" value="NZ_PYYB01000001.1"/>
</dbReference>
<evidence type="ECO:0000256" key="2">
    <source>
        <dbReference type="ARBA" id="ARBA00009233"/>
    </source>
</evidence>
<dbReference type="PIRSF" id="PIRSF000094">
    <property type="entry name" value="Enoyl-ACP_rdct"/>
    <property type="match status" value="1"/>
</dbReference>
<dbReference type="Gene3D" id="3.40.50.720">
    <property type="entry name" value="NAD(P)-binding Rossmann-like Domain"/>
    <property type="match status" value="1"/>
</dbReference>
<dbReference type="OrthoDB" id="9803628at2"/>
<feature type="binding site" evidence="9">
    <location>
        <position position="94"/>
    </location>
    <ligand>
        <name>substrate</name>
    </ligand>
</feature>
<organism evidence="11 12">
    <name type="scientific">Paraconexibacter algicola</name>
    <dbReference type="NCBI Taxonomy" id="2133960"/>
    <lineage>
        <taxon>Bacteria</taxon>
        <taxon>Bacillati</taxon>
        <taxon>Actinomycetota</taxon>
        <taxon>Thermoleophilia</taxon>
        <taxon>Solirubrobacterales</taxon>
        <taxon>Paraconexibacteraceae</taxon>
        <taxon>Paraconexibacter</taxon>
    </lineage>
</organism>
<evidence type="ECO:0000256" key="3">
    <source>
        <dbReference type="ARBA" id="ARBA00022516"/>
    </source>
</evidence>
<keyword evidence="5 8" id="KW-0560">Oxidoreductase</keyword>
<dbReference type="InterPro" id="IPR002347">
    <property type="entry name" value="SDR_fam"/>
</dbReference>
<evidence type="ECO:0000256" key="4">
    <source>
        <dbReference type="ARBA" id="ARBA00022832"/>
    </source>
</evidence>
<evidence type="ECO:0000256" key="1">
    <source>
        <dbReference type="ARBA" id="ARBA00005189"/>
    </source>
</evidence>
<keyword evidence="6" id="KW-0443">Lipid metabolism</keyword>
<dbReference type="PANTHER" id="PTHR43159">
    <property type="entry name" value="ENOYL-[ACYL-CARRIER-PROTEIN] REDUCTASE"/>
    <property type="match status" value="1"/>
</dbReference>
<feature type="binding site" evidence="10">
    <location>
        <position position="12"/>
    </location>
    <ligand>
        <name>NAD(+)</name>
        <dbReference type="ChEBI" id="CHEBI:57540"/>
    </ligand>
</feature>
<sequence>MSLTDRRLLVTGVASPESIAYAVAERALDDGAHVTLTAPPRDLDRCRDLAHTLPGDVAVVCADLTSTEDLDALQRRLRADGGPLHGAVHAVAYAPAEALDGPFVEAGQAGVELAFRTSAWSLAGLARAVAPLFPAGGGSLVGMTFHSDGAWATYNWMGVCKSALEATNRYLARDLGTVGARANLVAAGPLHTRAAGGIPGFDALLDAWERQAPLRWDATDPGPVADATLFLLDDASRAITGEVLHVDAGFHAMAGAVRSA</sequence>
<evidence type="ECO:0000256" key="10">
    <source>
        <dbReference type="PIRSR" id="PIRSR000094-3"/>
    </source>
</evidence>
<dbReference type="Pfam" id="PF13561">
    <property type="entry name" value="adh_short_C2"/>
    <property type="match status" value="1"/>
</dbReference>
<dbReference type="EC" id="1.3.1.9" evidence="8"/>
<comment type="catalytic activity">
    <reaction evidence="8">
        <text>a 2,3-saturated acyl-[ACP] + NAD(+) = a (2E)-enoyl-[ACP] + NADH + H(+)</text>
        <dbReference type="Rhea" id="RHEA:10240"/>
        <dbReference type="Rhea" id="RHEA-COMP:9925"/>
        <dbReference type="Rhea" id="RHEA-COMP:9926"/>
        <dbReference type="ChEBI" id="CHEBI:15378"/>
        <dbReference type="ChEBI" id="CHEBI:57540"/>
        <dbReference type="ChEBI" id="CHEBI:57945"/>
        <dbReference type="ChEBI" id="CHEBI:78784"/>
        <dbReference type="ChEBI" id="CHEBI:78785"/>
        <dbReference type="EC" id="1.3.1.9"/>
    </reaction>
</comment>
<dbReference type="GO" id="GO:0004318">
    <property type="term" value="F:enoyl-[acyl-carrier-protein] reductase (NADH) activity"/>
    <property type="evidence" value="ECO:0007669"/>
    <property type="project" value="UniProtKB-EC"/>
</dbReference>
<dbReference type="InterPro" id="IPR036291">
    <property type="entry name" value="NAD(P)-bd_dom_sf"/>
</dbReference>
<evidence type="ECO:0000256" key="6">
    <source>
        <dbReference type="ARBA" id="ARBA00023098"/>
    </source>
</evidence>
<feature type="binding site" evidence="10">
    <location>
        <position position="91"/>
    </location>
    <ligand>
        <name>NAD(+)</name>
        <dbReference type="ChEBI" id="CHEBI:57540"/>
    </ligand>
</feature>
<dbReference type="PANTHER" id="PTHR43159:SF2">
    <property type="entry name" value="ENOYL-[ACYL-CARRIER-PROTEIN] REDUCTASE [NADH], CHLOROPLASTIC"/>
    <property type="match status" value="1"/>
</dbReference>